<dbReference type="SUPFAM" id="SSF82689">
    <property type="entry name" value="Mechanosensitive channel protein MscS (YggB), C-terminal domain"/>
    <property type="match status" value="1"/>
</dbReference>
<name>A0ABP8FFB5_9BACT</name>
<protein>
    <submittedName>
        <fullName evidence="11">Mechanosensitive ion channel family protein</fullName>
    </submittedName>
</protein>
<dbReference type="EMBL" id="BAABGX010000001">
    <property type="protein sequence ID" value="GAA4301981.1"/>
    <property type="molecule type" value="Genomic_DNA"/>
</dbReference>
<comment type="subcellular location">
    <subcellularLocation>
        <location evidence="1">Cell membrane</location>
        <topology evidence="1">Multi-pass membrane protein</topology>
    </subcellularLocation>
</comment>
<comment type="caution">
    <text evidence="11">The sequence shown here is derived from an EMBL/GenBank/DDBJ whole genome shotgun (WGS) entry which is preliminary data.</text>
</comment>
<feature type="transmembrane region" description="Helical" evidence="7">
    <location>
        <begin position="58"/>
        <end position="78"/>
    </location>
</feature>
<keyword evidence="12" id="KW-1185">Reference proteome</keyword>
<dbReference type="InterPro" id="IPR011066">
    <property type="entry name" value="MscS_channel_C_sf"/>
</dbReference>
<evidence type="ECO:0000256" key="7">
    <source>
        <dbReference type="SAM" id="Phobius"/>
    </source>
</evidence>
<dbReference type="InterPro" id="IPR023408">
    <property type="entry name" value="MscS_beta-dom_sf"/>
</dbReference>
<comment type="similarity">
    <text evidence="2">Belongs to the MscS (TC 1.A.23) family.</text>
</comment>
<dbReference type="SUPFAM" id="SSF82861">
    <property type="entry name" value="Mechanosensitive channel protein MscS (YggB), transmembrane region"/>
    <property type="match status" value="1"/>
</dbReference>
<evidence type="ECO:0000256" key="6">
    <source>
        <dbReference type="ARBA" id="ARBA00023136"/>
    </source>
</evidence>
<dbReference type="InterPro" id="IPR049142">
    <property type="entry name" value="MS_channel_1st"/>
</dbReference>
<evidence type="ECO:0000256" key="5">
    <source>
        <dbReference type="ARBA" id="ARBA00022989"/>
    </source>
</evidence>
<feature type="domain" description="Mechanosensitive ion channel transmembrane helices 2/3" evidence="10">
    <location>
        <begin position="62"/>
        <end position="103"/>
    </location>
</feature>
<dbReference type="Pfam" id="PF21082">
    <property type="entry name" value="MS_channel_3rd"/>
    <property type="match status" value="1"/>
</dbReference>
<evidence type="ECO:0000259" key="10">
    <source>
        <dbReference type="Pfam" id="PF21088"/>
    </source>
</evidence>
<dbReference type="RefSeq" id="WP_345163948.1">
    <property type="nucleotide sequence ID" value="NZ_BAABGX010000001.1"/>
</dbReference>
<dbReference type="PANTHER" id="PTHR30221:SF1">
    <property type="entry name" value="SMALL-CONDUCTANCE MECHANOSENSITIVE CHANNEL"/>
    <property type="match status" value="1"/>
</dbReference>
<dbReference type="Gene3D" id="2.30.30.60">
    <property type="match status" value="1"/>
</dbReference>
<organism evidence="11 12">
    <name type="scientific">Nibribacter koreensis</name>
    <dbReference type="NCBI Taxonomy" id="1084519"/>
    <lineage>
        <taxon>Bacteria</taxon>
        <taxon>Pseudomonadati</taxon>
        <taxon>Bacteroidota</taxon>
        <taxon>Cytophagia</taxon>
        <taxon>Cytophagales</taxon>
        <taxon>Hymenobacteraceae</taxon>
        <taxon>Nibribacter</taxon>
    </lineage>
</organism>
<evidence type="ECO:0000256" key="4">
    <source>
        <dbReference type="ARBA" id="ARBA00022692"/>
    </source>
</evidence>
<evidence type="ECO:0000313" key="11">
    <source>
        <dbReference type="EMBL" id="GAA4301981.1"/>
    </source>
</evidence>
<dbReference type="Pfam" id="PF21088">
    <property type="entry name" value="MS_channel_1st"/>
    <property type="match status" value="1"/>
</dbReference>
<dbReference type="InterPro" id="IPR049278">
    <property type="entry name" value="MS_channel_C"/>
</dbReference>
<keyword evidence="5 7" id="KW-1133">Transmembrane helix</keyword>
<proteinExistence type="inferred from homology"/>
<dbReference type="InterPro" id="IPR045275">
    <property type="entry name" value="MscS_archaea/bacteria_type"/>
</dbReference>
<dbReference type="Proteomes" id="UP001501844">
    <property type="component" value="Unassembled WGS sequence"/>
</dbReference>
<dbReference type="PANTHER" id="PTHR30221">
    <property type="entry name" value="SMALL-CONDUCTANCE MECHANOSENSITIVE CHANNEL"/>
    <property type="match status" value="1"/>
</dbReference>
<keyword evidence="4 7" id="KW-0812">Transmembrane</keyword>
<feature type="domain" description="Mechanosensitive ion channel MscS C-terminal" evidence="9">
    <location>
        <begin position="178"/>
        <end position="261"/>
    </location>
</feature>
<dbReference type="Gene3D" id="3.30.70.100">
    <property type="match status" value="1"/>
</dbReference>
<feature type="domain" description="Mechanosensitive ion channel MscS" evidence="8">
    <location>
        <begin position="105"/>
        <end position="169"/>
    </location>
</feature>
<evidence type="ECO:0000259" key="9">
    <source>
        <dbReference type="Pfam" id="PF21082"/>
    </source>
</evidence>
<evidence type="ECO:0000256" key="2">
    <source>
        <dbReference type="ARBA" id="ARBA00008017"/>
    </source>
</evidence>
<keyword evidence="6 7" id="KW-0472">Membrane</keyword>
<reference evidence="12" key="1">
    <citation type="journal article" date="2019" name="Int. J. Syst. Evol. Microbiol.">
        <title>The Global Catalogue of Microorganisms (GCM) 10K type strain sequencing project: providing services to taxonomists for standard genome sequencing and annotation.</title>
        <authorList>
            <consortium name="The Broad Institute Genomics Platform"/>
            <consortium name="The Broad Institute Genome Sequencing Center for Infectious Disease"/>
            <person name="Wu L."/>
            <person name="Ma J."/>
        </authorList>
    </citation>
    <scope>NUCLEOTIDE SEQUENCE [LARGE SCALE GENOMIC DNA]</scope>
    <source>
        <strain evidence="12">JCM 17917</strain>
    </source>
</reference>
<keyword evidence="3" id="KW-1003">Cell membrane</keyword>
<evidence type="ECO:0000256" key="3">
    <source>
        <dbReference type="ARBA" id="ARBA00022475"/>
    </source>
</evidence>
<gene>
    <name evidence="11" type="ORF">GCM10023183_13510</name>
</gene>
<accession>A0ABP8FFB5</accession>
<sequence length="263" mass="28927">MFDIDRLVLSIQDFAVLYGIKLLIAIFILIIGLWLIGRITTFAYNVMKQRNVDPSLRPFLRNVLRIALLVMLFMVVVAQVGLEITSFVAVLGSAGLAVGLALQGSLSNFAGGVLLLTVKPFRVGDFIEAQGQKGRVCIINIFNTVILTEDNKTVFLPNGPLASAVIVNYDVEKNRRLEIQLVVDSAVPLSKVKTVLQRVIDSEPLVLAEPAPNVGVEKLSAQTVTLFVHAWVLGERGRSRSNVYDTLTEQIKEAFAQEEIPLK</sequence>
<evidence type="ECO:0000313" key="12">
    <source>
        <dbReference type="Proteomes" id="UP001501844"/>
    </source>
</evidence>
<dbReference type="InterPro" id="IPR010920">
    <property type="entry name" value="LSM_dom_sf"/>
</dbReference>
<evidence type="ECO:0000256" key="1">
    <source>
        <dbReference type="ARBA" id="ARBA00004651"/>
    </source>
</evidence>
<feature type="transmembrane region" description="Helical" evidence="7">
    <location>
        <begin position="15"/>
        <end position="37"/>
    </location>
</feature>
<dbReference type="InterPro" id="IPR011014">
    <property type="entry name" value="MscS_channel_TM-2"/>
</dbReference>
<dbReference type="InterPro" id="IPR006685">
    <property type="entry name" value="MscS_channel_2nd"/>
</dbReference>
<evidence type="ECO:0000259" key="8">
    <source>
        <dbReference type="Pfam" id="PF00924"/>
    </source>
</evidence>
<dbReference type="Gene3D" id="1.10.287.1260">
    <property type="match status" value="1"/>
</dbReference>
<dbReference type="SUPFAM" id="SSF50182">
    <property type="entry name" value="Sm-like ribonucleoproteins"/>
    <property type="match status" value="1"/>
</dbReference>
<dbReference type="Pfam" id="PF00924">
    <property type="entry name" value="MS_channel_2nd"/>
    <property type="match status" value="1"/>
</dbReference>